<dbReference type="InterPro" id="IPR027282">
    <property type="entry name" value="TPS"/>
</dbReference>
<proteinExistence type="predicted"/>
<dbReference type="EMBL" id="RFAR01000075">
    <property type="protein sequence ID" value="RMC93724.1"/>
    <property type="molecule type" value="Genomic_DNA"/>
</dbReference>
<comment type="caution">
    <text evidence="8">The sequence shown here is derived from an EMBL/GenBank/DDBJ whole genome shotgun (WGS) entry which is preliminary data.</text>
</comment>
<evidence type="ECO:0000256" key="1">
    <source>
        <dbReference type="ARBA" id="ARBA00022452"/>
    </source>
</evidence>
<dbReference type="InterPro" id="IPR013686">
    <property type="entry name" value="Polypept-transport_assoc_ShlB"/>
</dbReference>
<dbReference type="Gene3D" id="3.10.20.310">
    <property type="entry name" value="membrane protein fhac"/>
    <property type="match status" value="1"/>
</dbReference>
<dbReference type="RefSeq" id="WP_103525879.1">
    <property type="nucleotide sequence ID" value="NZ_JAIZDC010000006.1"/>
</dbReference>
<dbReference type="Proteomes" id="UP000274139">
    <property type="component" value="Unassembled WGS sequence"/>
</dbReference>
<dbReference type="PANTHER" id="PTHR34597">
    <property type="entry name" value="SLR1661 PROTEIN"/>
    <property type="match status" value="1"/>
</dbReference>
<evidence type="ECO:0000259" key="7">
    <source>
        <dbReference type="Pfam" id="PF17287"/>
    </source>
</evidence>
<dbReference type="Pfam" id="PF03865">
    <property type="entry name" value="ShlB"/>
    <property type="match status" value="1"/>
</dbReference>
<evidence type="ECO:0000313" key="9">
    <source>
        <dbReference type="Proteomes" id="UP000274139"/>
    </source>
</evidence>
<evidence type="ECO:0000256" key="3">
    <source>
        <dbReference type="ARBA" id="ARBA00023237"/>
    </source>
</evidence>
<dbReference type="PIRSF" id="PIRSF029745">
    <property type="entry name" value="FhaC"/>
    <property type="match status" value="1"/>
</dbReference>
<dbReference type="InterPro" id="IPR051544">
    <property type="entry name" value="TPS_OM_transporter"/>
</dbReference>
<protein>
    <submittedName>
        <fullName evidence="8">ShlB/FhaC/HecB family hemolysin secretion/activation protein</fullName>
    </submittedName>
</protein>
<dbReference type="AlphaFoldDB" id="A0A454JER9"/>
<accession>A0A454JER9</accession>
<dbReference type="Gene3D" id="2.40.160.50">
    <property type="entry name" value="membrane protein fhac: a member of the omp85/tpsb transporter family"/>
    <property type="match status" value="1"/>
</dbReference>
<evidence type="ECO:0000313" key="8">
    <source>
        <dbReference type="EMBL" id="RMC93724.1"/>
    </source>
</evidence>
<name>A0A454JER9_9NEIS</name>
<keyword evidence="1" id="KW-1134">Transmembrane beta strand</keyword>
<evidence type="ECO:0000256" key="4">
    <source>
        <dbReference type="SAM" id="SignalP"/>
    </source>
</evidence>
<dbReference type="Pfam" id="PF17287">
    <property type="entry name" value="POTRA_3"/>
    <property type="match status" value="1"/>
</dbReference>
<keyword evidence="4" id="KW-0732">Signal</keyword>
<reference evidence="8 9" key="1">
    <citation type="submission" date="2018-10" db="EMBL/GenBank/DDBJ databases">
        <title>Draft genome sequence of Aquitalea MWU14-2217 isolated from a wild cranberry bog in Provincetown, Massachusetts.</title>
        <authorList>
            <person name="Ebadzadsahrai G."/>
            <person name="Soby S."/>
        </authorList>
    </citation>
    <scope>NUCLEOTIDE SEQUENCE [LARGE SCALE GENOMIC DNA]</scope>
    <source>
        <strain evidence="8 9">MWU14-2217</strain>
    </source>
</reference>
<evidence type="ECO:0000259" key="5">
    <source>
        <dbReference type="Pfam" id="PF03865"/>
    </source>
</evidence>
<dbReference type="InterPro" id="IPR035251">
    <property type="entry name" value="ShlB_POTRA"/>
</dbReference>
<dbReference type="GO" id="GO:0098046">
    <property type="term" value="C:type V protein secretion system complex"/>
    <property type="evidence" value="ECO:0007669"/>
    <property type="project" value="TreeGrafter"/>
</dbReference>
<dbReference type="GO" id="GO:0046819">
    <property type="term" value="P:protein secretion by the type V secretion system"/>
    <property type="evidence" value="ECO:0007669"/>
    <property type="project" value="TreeGrafter"/>
</dbReference>
<evidence type="ECO:0000259" key="6">
    <source>
        <dbReference type="Pfam" id="PF08479"/>
    </source>
</evidence>
<dbReference type="GO" id="GO:0008320">
    <property type="term" value="F:protein transmembrane transporter activity"/>
    <property type="evidence" value="ECO:0007669"/>
    <property type="project" value="TreeGrafter"/>
</dbReference>
<feature type="chain" id="PRO_5019187639" evidence="4">
    <location>
        <begin position="27"/>
        <end position="575"/>
    </location>
</feature>
<dbReference type="PANTHER" id="PTHR34597:SF3">
    <property type="entry name" value="OUTER MEMBRANE TRANSPORTER CDIB"/>
    <property type="match status" value="1"/>
</dbReference>
<feature type="domain" description="Haemolysin activator HlyB C-terminal" evidence="5">
    <location>
        <begin position="219"/>
        <end position="538"/>
    </location>
</feature>
<dbReference type="InterPro" id="IPR005565">
    <property type="entry name" value="Hemolysn_activator_HlyB_C"/>
</dbReference>
<dbReference type="OrthoDB" id="290122at2"/>
<feature type="domain" description="Polypeptide-transport-associated ShlB-type" evidence="6">
    <location>
        <begin position="85"/>
        <end position="159"/>
    </location>
</feature>
<dbReference type="Pfam" id="PF08479">
    <property type="entry name" value="POTRA_2"/>
    <property type="match status" value="1"/>
</dbReference>
<evidence type="ECO:0000256" key="2">
    <source>
        <dbReference type="ARBA" id="ARBA00022692"/>
    </source>
</evidence>
<feature type="signal peptide" evidence="4">
    <location>
        <begin position="1"/>
        <end position="26"/>
    </location>
</feature>
<keyword evidence="1" id="KW-0472">Membrane</keyword>
<keyword evidence="9" id="KW-1185">Reference proteome</keyword>
<keyword evidence="3" id="KW-0998">Cell outer membrane</keyword>
<gene>
    <name evidence="8" type="ORF">EAY64_16715</name>
</gene>
<feature type="domain" description="ShlB POTRA" evidence="7">
    <location>
        <begin position="161"/>
        <end position="214"/>
    </location>
</feature>
<sequence>MQMHSLKTSVSLVLLSLLAYSQNIHAASDIDAANRQAEIIQQRQQQQLQQDREDAQRAILPGGVDLKTLTPSQPAITSPSAQCHDIQRIVIRNSPHMAVATRQQIDAQFAGHCLGVGEIGQILGLITRDYIEQGYVTTRAYLPAQDLRGGTLLIDVAEGVIEQFKVDDNGARSVPLATSFPNLQGKLLNLRDLEQGIDQINRLQSNNAKLDIQPGSSPGGSTVVIHNEASRPLHLFVTYDNQGSTSTGGNQAAATLTLDNLTGLGEMFALTHRESIPTSNKEHYSASDDFNLSLPFGYNTFAVDVNRSRYINVLTLPSGTQETAEGNNKISTFSWNRVAFRDQVSRLSFGAALTTKDARNYFADQYLNVSSRKLSVLDLKASYSTAIRNSHLSLDLDYARGLAEFGAIHDSGILPGEQPHAQFQKLTADLHFHLPFDLLSKHFSYDSEVFAQQAYNALYGSEQLLIGSIYSVRGFVNNSLSGDTGYYWRNDLSMQQQFQIGHETLNGKIYAALDTGWVTNMNPDLQGGSLTGAAIGLQAQWRGLTWDLFRSAPVEKPATMSREPAQTWFRVSVAL</sequence>
<keyword evidence="2" id="KW-0812">Transmembrane</keyword>
<organism evidence="8 9">
    <name type="scientific">Aquitalea palustris</name>
    <dbReference type="NCBI Taxonomy" id="2480983"/>
    <lineage>
        <taxon>Bacteria</taxon>
        <taxon>Pseudomonadati</taxon>
        <taxon>Pseudomonadota</taxon>
        <taxon>Betaproteobacteria</taxon>
        <taxon>Neisseriales</taxon>
        <taxon>Chromobacteriaceae</taxon>
        <taxon>Aquitalea</taxon>
    </lineage>
</organism>